<dbReference type="OMA" id="ERHATRH"/>
<feature type="domain" description="Protein kinase" evidence="5">
    <location>
        <begin position="249"/>
        <end position="535"/>
    </location>
</feature>
<dbReference type="PROSITE" id="PS50011">
    <property type="entry name" value="PROTEIN_KINASE_DOM"/>
    <property type="match status" value="1"/>
</dbReference>
<organism evidence="6 7">
    <name type="scientific">Kryptolebias marmoratus</name>
    <name type="common">Mangrove killifish</name>
    <name type="synonym">Rivulus marmoratus</name>
    <dbReference type="NCBI Taxonomy" id="37003"/>
    <lineage>
        <taxon>Eukaryota</taxon>
        <taxon>Metazoa</taxon>
        <taxon>Chordata</taxon>
        <taxon>Craniata</taxon>
        <taxon>Vertebrata</taxon>
        <taxon>Euteleostomi</taxon>
        <taxon>Actinopterygii</taxon>
        <taxon>Neopterygii</taxon>
        <taxon>Teleostei</taxon>
        <taxon>Neoteleostei</taxon>
        <taxon>Acanthomorphata</taxon>
        <taxon>Ovalentaria</taxon>
        <taxon>Atherinomorphae</taxon>
        <taxon>Cyprinodontiformes</taxon>
        <taxon>Rivulidae</taxon>
        <taxon>Kryptolebias</taxon>
    </lineage>
</organism>
<dbReference type="GO" id="GO:0005524">
    <property type="term" value="F:ATP binding"/>
    <property type="evidence" value="ECO:0007669"/>
    <property type="project" value="UniProtKB-KW"/>
</dbReference>
<keyword evidence="1" id="KW-0547">Nucleotide-binding</keyword>
<dbReference type="RefSeq" id="XP_017283065.1">
    <property type="nucleotide sequence ID" value="XM_017427576.3"/>
</dbReference>
<dbReference type="GO" id="GO:0043235">
    <property type="term" value="C:receptor complex"/>
    <property type="evidence" value="ECO:0007669"/>
    <property type="project" value="TreeGrafter"/>
</dbReference>
<evidence type="ECO:0000256" key="1">
    <source>
        <dbReference type="ARBA" id="ARBA00022741"/>
    </source>
</evidence>
<evidence type="ECO:0000313" key="6">
    <source>
        <dbReference type="Ensembl" id="ENSKMAP00000025672.1"/>
    </source>
</evidence>
<dbReference type="PANTHER" id="PTHR24416">
    <property type="entry name" value="TYROSINE-PROTEIN KINASE RECEPTOR"/>
    <property type="match status" value="1"/>
</dbReference>
<dbReference type="GO" id="GO:0005886">
    <property type="term" value="C:plasma membrane"/>
    <property type="evidence" value="ECO:0007669"/>
    <property type="project" value="TreeGrafter"/>
</dbReference>
<feature type="transmembrane region" description="Helical" evidence="4">
    <location>
        <begin position="27"/>
        <end position="50"/>
    </location>
</feature>
<dbReference type="OrthoDB" id="4062651at2759"/>
<dbReference type="PRINTS" id="PR00109">
    <property type="entry name" value="TYRKINASE"/>
</dbReference>
<dbReference type="InterPro" id="IPR001245">
    <property type="entry name" value="Ser-Thr/Tyr_kinase_cat_dom"/>
</dbReference>
<dbReference type="Proteomes" id="UP000264800">
    <property type="component" value="Unplaced"/>
</dbReference>
<dbReference type="InterPro" id="IPR000719">
    <property type="entry name" value="Prot_kinase_dom"/>
</dbReference>
<reference evidence="6" key="2">
    <citation type="submission" date="2025-09" db="UniProtKB">
        <authorList>
            <consortium name="Ensembl"/>
        </authorList>
    </citation>
    <scope>IDENTIFICATION</scope>
</reference>
<dbReference type="SUPFAM" id="SSF56112">
    <property type="entry name" value="Protein kinase-like (PK-like)"/>
    <property type="match status" value="1"/>
</dbReference>
<evidence type="ECO:0000256" key="2">
    <source>
        <dbReference type="ARBA" id="ARBA00022840"/>
    </source>
</evidence>
<dbReference type="PANTHER" id="PTHR24416:SF632">
    <property type="entry name" value="TYROSINE-PROTEIN KINASE STYK1-LIKE"/>
    <property type="match status" value="1"/>
</dbReference>
<dbReference type="Gene3D" id="1.10.510.10">
    <property type="entry name" value="Transferase(Phosphotransferase) domain 1"/>
    <property type="match status" value="1"/>
</dbReference>
<sequence length="561" mass="64051">MTSTSTNDTLCQSDDNICIVREFQLEIIIVPTVLLGLTLICLLIICSLLYCCNQERTRASHRYHSSKHRHTQAHHRTHQHHNTHPQHQNTHPNQHNTHPHHNKHAQHQNTQPHQHSTHAHHQNTHHQNTHAHHQNTHHQNTHAHHQNTHHQNTHAHHQNNHAHHQNTHAHHQNTHAHHQNNHAHHQNTHAHHQNTHAHHQNTRTHHNTRKHNQRQHLRGIDAPPGINPLEHEELPMTVQTRRPTEAAVPQTSTERPLGDFSQVIALPSSFSIQPSDTVNLYRARMNNRDVILRMLKVTASSSEKQHFLDFASFLSRLGPHPFVPAVLGVVSVQPPLALVVEEMKHRDLLGFLWECRQDNSSIDMTEKRIFIMAGQVASALDYLHSQSCIHGNVAARSVLVGADLTAKLWGLGSAYRRSQASSGGAVEDMELRKWQAPEVLAGRSVSQSSDVWSFGILIYEMVTLGDPPFANITATELLQYLQRGKYLKRPTTCSESLYSIIRSCCHWTPQRRTSLTELIRTLQAGERSANGRTVLRVTEPFNFDRYKREAGIGEAYNHAVF</sequence>
<evidence type="ECO:0000313" key="7">
    <source>
        <dbReference type="Proteomes" id="UP000264800"/>
    </source>
</evidence>
<dbReference type="Ensembl" id="ENSKMAT00000025994.1">
    <property type="protein sequence ID" value="ENSKMAP00000025672.1"/>
    <property type="gene ID" value="ENSKMAG00000019019.1"/>
</dbReference>
<feature type="compositionally biased region" description="Low complexity" evidence="3">
    <location>
        <begin position="85"/>
        <end position="96"/>
    </location>
</feature>
<dbReference type="GO" id="GO:0004714">
    <property type="term" value="F:transmembrane receptor protein tyrosine kinase activity"/>
    <property type="evidence" value="ECO:0007669"/>
    <property type="project" value="TreeGrafter"/>
</dbReference>
<keyword evidence="7" id="KW-1185">Reference proteome</keyword>
<keyword evidence="4" id="KW-1133">Transmembrane helix</keyword>
<dbReference type="KEGG" id="kmr:108242617"/>
<dbReference type="Gene3D" id="3.30.200.20">
    <property type="entry name" value="Phosphorylase Kinase, domain 1"/>
    <property type="match status" value="1"/>
</dbReference>
<dbReference type="GO" id="GO:0007169">
    <property type="term" value="P:cell surface receptor protein tyrosine kinase signaling pathway"/>
    <property type="evidence" value="ECO:0007669"/>
    <property type="project" value="TreeGrafter"/>
</dbReference>
<dbReference type="InterPro" id="IPR050122">
    <property type="entry name" value="RTK"/>
</dbReference>
<evidence type="ECO:0000256" key="4">
    <source>
        <dbReference type="SAM" id="Phobius"/>
    </source>
</evidence>
<dbReference type="InterPro" id="IPR011009">
    <property type="entry name" value="Kinase-like_dom_sf"/>
</dbReference>
<keyword evidence="4" id="KW-0812">Transmembrane</keyword>
<feature type="compositionally biased region" description="Basic residues" evidence="3">
    <location>
        <begin position="97"/>
        <end position="106"/>
    </location>
</feature>
<dbReference type="AlphaFoldDB" id="A0A3Q3GQP3"/>
<name>A0A3Q3GQP3_KRYMA</name>
<feature type="compositionally biased region" description="Basic residues" evidence="3">
    <location>
        <begin position="115"/>
        <end position="217"/>
    </location>
</feature>
<keyword evidence="2" id="KW-0067">ATP-binding</keyword>
<reference evidence="6" key="1">
    <citation type="submission" date="2025-08" db="UniProtKB">
        <authorList>
            <consortium name="Ensembl"/>
        </authorList>
    </citation>
    <scope>IDENTIFICATION</scope>
</reference>
<evidence type="ECO:0000256" key="3">
    <source>
        <dbReference type="SAM" id="MobiDB-lite"/>
    </source>
</evidence>
<accession>A0A3Q3GQP3</accession>
<keyword evidence="4" id="KW-0472">Membrane</keyword>
<protein>
    <submittedName>
        <fullName evidence="6">Tyrosine-protein kinase STYK1-like</fullName>
    </submittedName>
</protein>
<feature type="region of interest" description="Disordered" evidence="3">
    <location>
        <begin position="62"/>
        <end position="230"/>
    </location>
</feature>
<feature type="compositionally biased region" description="Basic residues" evidence="3">
    <location>
        <begin position="62"/>
        <end position="84"/>
    </location>
</feature>
<proteinExistence type="predicted"/>
<dbReference type="GeneID" id="108242617"/>
<dbReference type="Pfam" id="PF07714">
    <property type="entry name" value="PK_Tyr_Ser-Thr"/>
    <property type="match status" value="1"/>
</dbReference>
<dbReference type="STRING" id="37003.ENSKMAP00000025672"/>
<dbReference type="GeneTree" id="ENSGT00940000157871"/>
<evidence type="ECO:0000259" key="5">
    <source>
        <dbReference type="PROSITE" id="PS50011"/>
    </source>
</evidence>